<evidence type="ECO:0000313" key="1">
    <source>
        <dbReference type="EMBL" id="RHX87082.1"/>
    </source>
</evidence>
<dbReference type="EMBL" id="QHCT01000006">
    <property type="protein sequence ID" value="RHX87082.1"/>
    <property type="molecule type" value="Genomic_DNA"/>
</dbReference>
<accession>A0A396YV15</accession>
<name>A0A396YV15_9LEPT</name>
<dbReference type="AlphaFoldDB" id="A0A396YV15"/>
<dbReference type="Proteomes" id="UP000265798">
    <property type="component" value="Unassembled WGS sequence"/>
</dbReference>
<evidence type="ECO:0000313" key="2">
    <source>
        <dbReference type="Proteomes" id="UP000265798"/>
    </source>
</evidence>
<proteinExistence type="predicted"/>
<protein>
    <submittedName>
        <fullName evidence="1">Uncharacterized protein</fullName>
    </submittedName>
</protein>
<comment type="caution">
    <text evidence="1">The sequence shown here is derived from an EMBL/GenBank/DDBJ whole genome shotgun (WGS) entry which is preliminary data.</text>
</comment>
<organism evidence="1 2">
    <name type="scientific">Leptospira stimsonii</name>
    <dbReference type="NCBI Taxonomy" id="2202203"/>
    <lineage>
        <taxon>Bacteria</taxon>
        <taxon>Pseudomonadati</taxon>
        <taxon>Spirochaetota</taxon>
        <taxon>Spirochaetia</taxon>
        <taxon>Leptospirales</taxon>
        <taxon>Leptospiraceae</taxon>
        <taxon>Leptospira</taxon>
    </lineage>
</organism>
<sequence>MQSDFQSVRDRISEESFLSRNVALSSKSGGQNSSVSNSFHSVYFRNSKRNREPIRPGFFFVFVPA</sequence>
<reference evidence="2" key="1">
    <citation type="submission" date="2018-05" db="EMBL/GenBank/DDBJ databases">
        <title>Leptospira yasudae sp. nov. and Leptospira stimsonii sp. nov., two pathogenic species of the genus Leptospira isolated from environmental sources.</title>
        <authorList>
            <person name="Casanovas-Massana A."/>
            <person name="Hamond C."/>
            <person name="Santos L.A."/>
            <person name="Hacker K.P."/>
            <person name="Balassiano I."/>
            <person name="Medeiros M.A."/>
            <person name="Reis M.G."/>
            <person name="Ko A.I."/>
            <person name="Wunder E.A."/>
        </authorList>
    </citation>
    <scope>NUCLEOTIDE SEQUENCE [LARGE SCALE GENOMIC DNA]</scope>
    <source>
        <strain evidence="2">Yale</strain>
    </source>
</reference>
<gene>
    <name evidence="1" type="ORF">DLM75_19120</name>
</gene>